<evidence type="ECO:0000313" key="2">
    <source>
        <dbReference type="EMBL" id="MFB9312124.1"/>
    </source>
</evidence>
<dbReference type="PANTHER" id="PTHR43975">
    <property type="entry name" value="ZGC:101858"/>
    <property type="match status" value="1"/>
</dbReference>
<accession>A0ABV5K5W1</accession>
<protein>
    <submittedName>
        <fullName evidence="2">SDR family NAD(P)-dependent oxidoreductase</fullName>
        <ecNumber evidence="2">1.1.1.-</ecNumber>
    </submittedName>
</protein>
<dbReference type="EC" id="1.1.1.-" evidence="2"/>
<dbReference type="PROSITE" id="PS00061">
    <property type="entry name" value="ADH_SHORT"/>
    <property type="match status" value="1"/>
</dbReference>
<dbReference type="InterPro" id="IPR002347">
    <property type="entry name" value="SDR_fam"/>
</dbReference>
<dbReference type="RefSeq" id="WP_140010690.1">
    <property type="nucleotide sequence ID" value="NZ_JBHMDG010000002.1"/>
</dbReference>
<dbReference type="Pfam" id="PF00106">
    <property type="entry name" value="adh_short"/>
    <property type="match status" value="1"/>
</dbReference>
<dbReference type="Gene3D" id="3.40.50.720">
    <property type="entry name" value="NAD(P)-binding Rossmann-like Domain"/>
    <property type="match status" value="1"/>
</dbReference>
<dbReference type="CDD" id="cd05233">
    <property type="entry name" value="SDR_c"/>
    <property type="match status" value="1"/>
</dbReference>
<dbReference type="PRINTS" id="PR00081">
    <property type="entry name" value="GDHRDH"/>
</dbReference>
<dbReference type="InterPro" id="IPR020904">
    <property type="entry name" value="Sc_DH/Rdtase_CS"/>
</dbReference>
<dbReference type="GO" id="GO:0016491">
    <property type="term" value="F:oxidoreductase activity"/>
    <property type="evidence" value="ECO:0007669"/>
    <property type="project" value="UniProtKB-KW"/>
</dbReference>
<keyword evidence="3" id="KW-1185">Reference proteome</keyword>
<evidence type="ECO:0000313" key="3">
    <source>
        <dbReference type="Proteomes" id="UP001589750"/>
    </source>
</evidence>
<proteinExistence type="inferred from homology"/>
<dbReference type="Proteomes" id="UP001589750">
    <property type="component" value="Unassembled WGS sequence"/>
</dbReference>
<evidence type="ECO:0000256" key="1">
    <source>
        <dbReference type="ARBA" id="ARBA00006484"/>
    </source>
</evidence>
<keyword evidence="2" id="KW-0560">Oxidoreductase</keyword>
<organism evidence="2 3">
    <name type="scientific">Nocardioides plantarum</name>
    <dbReference type="NCBI Taxonomy" id="29299"/>
    <lineage>
        <taxon>Bacteria</taxon>
        <taxon>Bacillati</taxon>
        <taxon>Actinomycetota</taxon>
        <taxon>Actinomycetes</taxon>
        <taxon>Propionibacteriales</taxon>
        <taxon>Nocardioidaceae</taxon>
        <taxon>Nocardioides</taxon>
    </lineage>
</organism>
<dbReference type="InterPro" id="IPR036291">
    <property type="entry name" value="NAD(P)-bd_dom_sf"/>
</dbReference>
<sequence length="233" mass="24193">MPVALITGGSAGLGRALVHSLSREGWTVVTDGRDPARLAAAVAGLEAVVPVAGDVADPAHRADLAREVGWLGRLDLLVHNASTLGPLPLRPLRETTTDDLLETWLVDAAAPVALTALVLPQLRAAGGVVVALSSDAAVEHYETWGPYAAGKAALDRLVLTMGVEEGVTTYAVDPGDMRTAMHQDAFPDEDISDRPEPASVVPALRALLAARPPSGRYRAAAYAELPRVVGAPA</sequence>
<name>A0ABV5K5W1_9ACTN</name>
<dbReference type="EMBL" id="JBHMDG010000002">
    <property type="protein sequence ID" value="MFB9312124.1"/>
    <property type="molecule type" value="Genomic_DNA"/>
</dbReference>
<comment type="similarity">
    <text evidence="1">Belongs to the short-chain dehydrogenases/reductases (SDR) family.</text>
</comment>
<comment type="caution">
    <text evidence="2">The sequence shown here is derived from an EMBL/GenBank/DDBJ whole genome shotgun (WGS) entry which is preliminary data.</text>
</comment>
<dbReference type="PANTHER" id="PTHR43975:SF2">
    <property type="entry name" value="EG:BACR7A4.14 PROTEIN-RELATED"/>
    <property type="match status" value="1"/>
</dbReference>
<dbReference type="SUPFAM" id="SSF51735">
    <property type="entry name" value="NAD(P)-binding Rossmann-fold domains"/>
    <property type="match status" value="1"/>
</dbReference>
<reference evidence="2 3" key="1">
    <citation type="submission" date="2024-09" db="EMBL/GenBank/DDBJ databases">
        <authorList>
            <person name="Sun Q."/>
            <person name="Mori K."/>
        </authorList>
    </citation>
    <scope>NUCLEOTIDE SEQUENCE [LARGE SCALE GENOMIC DNA]</scope>
    <source>
        <strain evidence="2 3">JCM 9626</strain>
    </source>
</reference>
<gene>
    <name evidence="2" type="ORF">ACFFRI_03615</name>
</gene>